<dbReference type="AlphaFoldDB" id="A0A392QUJ8"/>
<protein>
    <submittedName>
        <fullName evidence="1">Uncharacterized protein</fullName>
    </submittedName>
</protein>
<feature type="non-terminal residue" evidence="1">
    <location>
        <position position="40"/>
    </location>
</feature>
<keyword evidence="2" id="KW-1185">Reference proteome</keyword>
<name>A0A392QUJ8_9FABA</name>
<evidence type="ECO:0000313" key="2">
    <source>
        <dbReference type="Proteomes" id="UP000265520"/>
    </source>
</evidence>
<sequence>MFQAFLFGTCKGAAGGSTNVEVFYRLGTIKHRISSFANAK</sequence>
<accession>A0A392QUJ8</accession>
<dbReference type="EMBL" id="LXQA010163261">
    <property type="protein sequence ID" value="MCI28051.1"/>
    <property type="molecule type" value="Genomic_DNA"/>
</dbReference>
<reference evidence="1 2" key="1">
    <citation type="journal article" date="2018" name="Front. Plant Sci.">
        <title>Red Clover (Trifolium pratense) and Zigzag Clover (T. medium) - A Picture of Genomic Similarities and Differences.</title>
        <authorList>
            <person name="Dluhosova J."/>
            <person name="Istvanek J."/>
            <person name="Nedelnik J."/>
            <person name="Repkova J."/>
        </authorList>
    </citation>
    <scope>NUCLEOTIDE SEQUENCE [LARGE SCALE GENOMIC DNA]</scope>
    <source>
        <strain evidence="2">cv. 10/8</strain>
        <tissue evidence="1">Leaf</tissue>
    </source>
</reference>
<comment type="caution">
    <text evidence="1">The sequence shown here is derived from an EMBL/GenBank/DDBJ whole genome shotgun (WGS) entry which is preliminary data.</text>
</comment>
<evidence type="ECO:0000313" key="1">
    <source>
        <dbReference type="EMBL" id="MCI28051.1"/>
    </source>
</evidence>
<proteinExistence type="predicted"/>
<organism evidence="1 2">
    <name type="scientific">Trifolium medium</name>
    <dbReference type="NCBI Taxonomy" id="97028"/>
    <lineage>
        <taxon>Eukaryota</taxon>
        <taxon>Viridiplantae</taxon>
        <taxon>Streptophyta</taxon>
        <taxon>Embryophyta</taxon>
        <taxon>Tracheophyta</taxon>
        <taxon>Spermatophyta</taxon>
        <taxon>Magnoliopsida</taxon>
        <taxon>eudicotyledons</taxon>
        <taxon>Gunneridae</taxon>
        <taxon>Pentapetalae</taxon>
        <taxon>rosids</taxon>
        <taxon>fabids</taxon>
        <taxon>Fabales</taxon>
        <taxon>Fabaceae</taxon>
        <taxon>Papilionoideae</taxon>
        <taxon>50 kb inversion clade</taxon>
        <taxon>NPAAA clade</taxon>
        <taxon>Hologalegina</taxon>
        <taxon>IRL clade</taxon>
        <taxon>Trifolieae</taxon>
        <taxon>Trifolium</taxon>
    </lineage>
</organism>
<dbReference type="Proteomes" id="UP000265520">
    <property type="component" value="Unassembled WGS sequence"/>
</dbReference>